<dbReference type="Pfam" id="PF04909">
    <property type="entry name" value="Amidohydro_2"/>
    <property type="match status" value="1"/>
</dbReference>
<accession>A0A4V6NN23</accession>
<evidence type="ECO:0000313" key="3">
    <source>
        <dbReference type="Proteomes" id="UP000294508"/>
    </source>
</evidence>
<evidence type="ECO:0000259" key="1">
    <source>
        <dbReference type="Pfam" id="PF04909"/>
    </source>
</evidence>
<dbReference type="Gene3D" id="3.20.20.140">
    <property type="entry name" value="Metal-dependent hydrolases"/>
    <property type="match status" value="1"/>
</dbReference>
<dbReference type="EMBL" id="SLWN01000007">
    <property type="protein sequence ID" value="TCO26348.1"/>
    <property type="molecule type" value="Genomic_DNA"/>
</dbReference>
<dbReference type="Proteomes" id="UP000294508">
    <property type="component" value="Unassembled WGS sequence"/>
</dbReference>
<reference evidence="2 3" key="1">
    <citation type="journal article" date="2015" name="Stand. Genomic Sci.">
        <title>Genomic Encyclopedia of Bacterial and Archaeal Type Strains, Phase III: the genomes of soil and plant-associated and newly described type strains.</title>
        <authorList>
            <person name="Whitman W.B."/>
            <person name="Woyke T."/>
            <person name="Klenk H.P."/>
            <person name="Zhou Y."/>
            <person name="Lilburn T.G."/>
            <person name="Beck B.J."/>
            <person name="De Vos P."/>
            <person name="Vandamme P."/>
            <person name="Eisen J.A."/>
            <person name="Garrity G."/>
            <person name="Hugenholtz P."/>
            <person name="Kyrpides N.C."/>
        </authorList>
    </citation>
    <scope>NUCLEOTIDE SEQUENCE [LARGE SCALE GENOMIC DNA]</scope>
    <source>
        <strain evidence="2 3">VKM Ac-2572</strain>
    </source>
</reference>
<evidence type="ECO:0000313" key="2">
    <source>
        <dbReference type="EMBL" id="TCO26348.1"/>
    </source>
</evidence>
<protein>
    <recommendedName>
        <fullName evidence="1">Amidohydrolase-related domain-containing protein</fullName>
    </recommendedName>
</protein>
<dbReference type="AlphaFoldDB" id="A0A4V6NN23"/>
<gene>
    <name evidence="2" type="ORF">EV652_107239</name>
</gene>
<feature type="domain" description="Amidohydrolase-related" evidence="1">
    <location>
        <begin position="150"/>
        <end position="370"/>
    </location>
</feature>
<keyword evidence="3" id="KW-1185">Reference proteome</keyword>
<sequence length="373" mass="40639">MLGDHIVGLSLVDHHIHGAIIGPLDRAGFEQLITESDRPVPPWMSTFDSQLGLAIRRYCAPLLGLAPHASADDYLAARSQLGEEAVNRLFLGAAGVSDYLVDTGYLGDAVTDVDELAKLSGSRAHEVVRLESELEYVASQESTVTAVPDALVRRLEERTAGAVGLKSIVAYRHGFDFDPAEPSAADVLTALDRWYASGASRVTDPVLLRWLLWTGARRGLPLQLHAGFGDPDLQLRKADPLLLTEWLRLVEPVGAQVVLLHCYPFHREAGYLAHAFPHVSFDLGLTTMYVGARAAAVLAEGLELAPFAKVLYSSDAWGPAELHYLGATVWRRAVTSVLSGFVEQGDWSADDAARVATLWGRENAVRLYNLDQR</sequence>
<name>A0A4V6NN23_9ACTN</name>
<dbReference type="GO" id="GO:0016787">
    <property type="term" value="F:hydrolase activity"/>
    <property type="evidence" value="ECO:0007669"/>
    <property type="project" value="InterPro"/>
</dbReference>
<comment type="caution">
    <text evidence="2">The sequence shown here is derived from an EMBL/GenBank/DDBJ whole genome shotgun (WGS) entry which is preliminary data.</text>
</comment>
<dbReference type="OrthoDB" id="8244441at2"/>
<organism evidence="2 3">
    <name type="scientific">Kribbella steppae</name>
    <dbReference type="NCBI Taxonomy" id="2512223"/>
    <lineage>
        <taxon>Bacteria</taxon>
        <taxon>Bacillati</taxon>
        <taxon>Actinomycetota</taxon>
        <taxon>Actinomycetes</taxon>
        <taxon>Propionibacteriales</taxon>
        <taxon>Kribbellaceae</taxon>
        <taxon>Kribbella</taxon>
    </lineage>
</organism>
<proteinExistence type="predicted"/>
<dbReference type="RefSeq" id="WP_132210993.1">
    <property type="nucleotide sequence ID" value="NZ_SLWN01000007.1"/>
</dbReference>
<dbReference type="InterPro" id="IPR032466">
    <property type="entry name" value="Metal_Hydrolase"/>
</dbReference>
<dbReference type="PANTHER" id="PTHR43383:SF2">
    <property type="entry name" value="AMIDOHYDROLASE 2 FAMILY PROTEIN"/>
    <property type="match status" value="1"/>
</dbReference>
<dbReference type="PANTHER" id="PTHR43383">
    <property type="entry name" value="NODULIN 6"/>
    <property type="match status" value="1"/>
</dbReference>
<dbReference type="SUPFAM" id="SSF51556">
    <property type="entry name" value="Metallo-dependent hydrolases"/>
    <property type="match status" value="1"/>
</dbReference>
<dbReference type="InterPro" id="IPR006680">
    <property type="entry name" value="Amidohydro-rel"/>
</dbReference>